<accession>A0A518HA07</accession>
<protein>
    <submittedName>
        <fullName evidence="2">Uncharacterized protein</fullName>
    </submittedName>
</protein>
<dbReference type="EMBL" id="CP036426">
    <property type="protein sequence ID" value="QDV37576.1"/>
    <property type="molecule type" value="Genomic_DNA"/>
</dbReference>
<dbReference type="RefSeq" id="WP_145275532.1">
    <property type="nucleotide sequence ID" value="NZ_CP036426.1"/>
</dbReference>
<dbReference type="KEGG" id="tpla:ElP_55160"/>
<sequence>MKDTRPSRPAASKEPRPTKGAPKQEDFPGEKPRKDWSVEKLTEYILDGLEQARQERESLVQLGGGAAVRTFRVGRALTYVRDGLKPKKQWKAWQEEHKLAAGTVSEAIRLFERAKSEDKIKGLSITDAKVRYRVIAKPSDPKAPASILKRLKRHGKGLAEALTEAAAVADWGDLDISEVCDMMLMVEKAIEATHPDLLIAVRSTARIVTDRPVSRAPVAGQ</sequence>
<evidence type="ECO:0000256" key="1">
    <source>
        <dbReference type="SAM" id="MobiDB-lite"/>
    </source>
</evidence>
<keyword evidence="3" id="KW-1185">Reference proteome</keyword>
<feature type="region of interest" description="Disordered" evidence="1">
    <location>
        <begin position="1"/>
        <end position="35"/>
    </location>
</feature>
<proteinExistence type="predicted"/>
<dbReference type="AlphaFoldDB" id="A0A518HA07"/>
<organism evidence="2 3">
    <name type="scientific">Tautonia plasticadhaerens</name>
    <dbReference type="NCBI Taxonomy" id="2527974"/>
    <lineage>
        <taxon>Bacteria</taxon>
        <taxon>Pseudomonadati</taxon>
        <taxon>Planctomycetota</taxon>
        <taxon>Planctomycetia</taxon>
        <taxon>Isosphaerales</taxon>
        <taxon>Isosphaeraceae</taxon>
        <taxon>Tautonia</taxon>
    </lineage>
</organism>
<evidence type="ECO:0000313" key="2">
    <source>
        <dbReference type="EMBL" id="QDV37576.1"/>
    </source>
</evidence>
<evidence type="ECO:0000313" key="3">
    <source>
        <dbReference type="Proteomes" id="UP000317835"/>
    </source>
</evidence>
<name>A0A518HA07_9BACT</name>
<gene>
    <name evidence="2" type="ORF">ElP_55160</name>
</gene>
<reference evidence="2 3" key="1">
    <citation type="submission" date="2019-02" db="EMBL/GenBank/DDBJ databases">
        <title>Deep-cultivation of Planctomycetes and their phenomic and genomic characterization uncovers novel biology.</title>
        <authorList>
            <person name="Wiegand S."/>
            <person name="Jogler M."/>
            <person name="Boedeker C."/>
            <person name="Pinto D."/>
            <person name="Vollmers J."/>
            <person name="Rivas-Marin E."/>
            <person name="Kohn T."/>
            <person name="Peeters S.H."/>
            <person name="Heuer A."/>
            <person name="Rast P."/>
            <person name="Oberbeckmann S."/>
            <person name="Bunk B."/>
            <person name="Jeske O."/>
            <person name="Meyerdierks A."/>
            <person name="Storesund J.E."/>
            <person name="Kallscheuer N."/>
            <person name="Luecker S."/>
            <person name="Lage O.M."/>
            <person name="Pohl T."/>
            <person name="Merkel B.J."/>
            <person name="Hornburger P."/>
            <person name="Mueller R.-W."/>
            <person name="Bruemmer F."/>
            <person name="Labrenz M."/>
            <person name="Spormann A.M."/>
            <person name="Op den Camp H."/>
            <person name="Overmann J."/>
            <person name="Amann R."/>
            <person name="Jetten M.S.M."/>
            <person name="Mascher T."/>
            <person name="Medema M.H."/>
            <person name="Devos D.P."/>
            <person name="Kaster A.-K."/>
            <person name="Ovreas L."/>
            <person name="Rohde M."/>
            <person name="Galperin M.Y."/>
            <person name="Jogler C."/>
        </authorList>
    </citation>
    <scope>NUCLEOTIDE SEQUENCE [LARGE SCALE GENOMIC DNA]</scope>
    <source>
        <strain evidence="2 3">ElP</strain>
    </source>
</reference>
<dbReference type="Proteomes" id="UP000317835">
    <property type="component" value="Chromosome"/>
</dbReference>